<reference evidence="4 5" key="1">
    <citation type="journal article" date="2015" name="MBio">
        <title>Genome-Resolved Metagenomic Analysis Reveals Roles for Candidate Phyla and Other Microbial Community Members in Biogeochemical Transformations in Oil Reservoirs.</title>
        <authorList>
            <person name="Hu P."/>
            <person name="Tom L."/>
            <person name="Singh A."/>
            <person name="Thomas B.C."/>
            <person name="Baker B.J."/>
            <person name="Piceno Y.M."/>
            <person name="Andersen G.L."/>
            <person name="Banfield J.F."/>
        </authorList>
    </citation>
    <scope>NUCLEOTIDE SEQUENCE [LARGE SCALE GENOMIC DNA]</scope>
    <source>
        <strain evidence="4">46_16</strain>
    </source>
</reference>
<sequence length="133" mass="14740">MEIKKINHIAVAVENIEQATEFWQGILGLDLEHVEEVQSQHAKVAFFPCGDSEVELVQPTDPESGTAKFIQNRGAGIHHLCLEVEDIDAALQELKARGVRLINETALVEEGRKMAFIHPKSSGGVLLELYQII</sequence>
<dbReference type="SUPFAM" id="SSF54593">
    <property type="entry name" value="Glyoxalase/Bleomycin resistance protein/Dihydroxybiphenyl dioxygenase"/>
    <property type="match status" value="1"/>
</dbReference>
<dbReference type="InterPro" id="IPR051785">
    <property type="entry name" value="MMCE/EMCE_epimerase"/>
</dbReference>
<dbReference type="GO" id="GO:0046872">
    <property type="term" value="F:metal ion binding"/>
    <property type="evidence" value="ECO:0007669"/>
    <property type="project" value="UniProtKB-KW"/>
</dbReference>
<gene>
    <name evidence="4" type="ORF">XD73_0639</name>
</gene>
<dbReference type="Pfam" id="PF13669">
    <property type="entry name" value="Glyoxalase_4"/>
    <property type="match status" value="1"/>
</dbReference>
<dbReference type="Gene3D" id="3.10.180.10">
    <property type="entry name" value="2,3-Dihydroxybiphenyl 1,2-Dioxygenase, domain 1"/>
    <property type="match status" value="1"/>
</dbReference>
<dbReference type="PROSITE" id="PS51819">
    <property type="entry name" value="VOC"/>
    <property type="match status" value="1"/>
</dbReference>
<evidence type="ECO:0000259" key="3">
    <source>
        <dbReference type="PROSITE" id="PS51819"/>
    </source>
</evidence>
<dbReference type="InterPro" id="IPR017515">
    <property type="entry name" value="MeMalonyl-CoA_epimerase"/>
</dbReference>
<proteinExistence type="inferred from homology"/>
<dbReference type="GO" id="GO:0004493">
    <property type="term" value="F:methylmalonyl-CoA epimerase activity"/>
    <property type="evidence" value="ECO:0007669"/>
    <property type="project" value="TreeGrafter"/>
</dbReference>
<comment type="caution">
    <text evidence="4">The sequence shown here is derived from an EMBL/GenBank/DDBJ whole genome shotgun (WGS) entry which is preliminary data.</text>
</comment>
<dbReference type="InterPro" id="IPR037523">
    <property type="entry name" value="VOC_core"/>
</dbReference>
<dbReference type="PANTHER" id="PTHR43048:SF3">
    <property type="entry name" value="METHYLMALONYL-COA EPIMERASE, MITOCHONDRIAL"/>
    <property type="match status" value="1"/>
</dbReference>
<organism evidence="4 5">
    <name type="scientific">Anaerolinea thermophila</name>
    <dbReference type="NCBI Taxonomy" id="167964"/>
    <lineage>
        <taxon>Bacteria</taxon>
        <taxon>Bacillati</taxon>
        <taxon>Chloroflexota</taxon>
        <taxon>Anaerolineae</taxon>
        <taxon>Anaerolineales</taxon>
        <taxon>Anaerolineaceae</taxon>
        <taxon>Anaerolinea</taxon>
    </lineage>
</organism>
<feature type="domain" description="VOC" evidence="3">
    <location>
        <begin position="5"/>
        <end position="132"/>
    </location>
</feature>
<dbReference type="CDD" id="cd07249">
    <property type="entry name" value="MMCE"/>
    <property type="match status" value="1"/>
</dbReference>
<dbReference type="EMBL" id="LGFU01000024">
    <property type="protein sequence ID" value="KUK46499.1"/>
    <property type="molecule type" value="Genomic_DNA"/>
</dbReference>
<evidence type="ECO:0000256" key="1">
    <source>
        <dbReference type="ARBA" id="ARBA00009308"/>
    </source>
</evidence>
<dbReference type="NCBIfam" id="TIGR03081">
    <property type="entry name" value="metmalonyl_epim"/>
    <property type="match status" value="1"/>
</dbReference>
<protein>
    <submittedName>
        <fullName evidence="4">Putative methylmalonyl-CoA epimerase</fullName>
    </submittedName>
</protein>
<evidence type="ECO:0000313" key="4">
    <source>
        <dbReference type="EMBL" id="KUK46499.1"/>
    </source>
</evidence>
<dbReference type="AlphaFoldDB" id="A0A101FY33"/>
<dbReference type="PANTHER" id="PTHR43048">
    <property type="entry name" value="METHYLMALONYL-COA EPIMERASE"/>
    <property type="match status" value="1"/>
</dbReference>
<accession>A0A101FY33</accession>
<dbReference type="PATRIC" id="fig|167964.4.peg.1371"/>
<evidence type="ECO:0000256" key="2">
    <source>
        <dbReference type="ARBA" id="ARBA00022723"/>
    </source>
</evidence>
<evidence type="ECO:0000313" key="5">
    <source>
        <dbReference type="Proteomes" id="UP000064249"/>
    </source>
</evidence>
<comment type="similarity">
    <text evidence="1">Belongs to the methylmalonyl-CoA epimerase family.</text>
</comment>
<dbReference type="Proteomes" id="UP000064249">
    <property type="component" value="Unassembled WGS sequence"/>
</dbReference>
<keyword evidence="2" id="KW-0479">Metal-binding</keyword>
<dbReference type="GO" id="GO:0046491">
    <property type="term" value="P:L-methylmalonyl-CoA metabolic process"/>
    <property type="evidence" value="ECO:0007669"/>
    <property type="project" value="TreeGrafter"/>
</dbReference>
<dbReference type="InterPro" id="IPR029068">
    <property type="entry name" value="Glyas_Bleomycin-R_OHBP_Dase"/>
</dbReference>
<name>A0A101FY33_9CHLR</name>